<geneLocation type="plasmid" evidence="1 2">
    <name>pET-ATCC-159-1</name>
</geneLocation>
<gene>
    <name evidence="1" type="ORF">DCL27_17655</name>
</gene>
<protein>
    <submittedName>
        <fullName evidence="1">Type II toxin-antitoxin system HicB family antitoxin</fullName>
    </submittedName>
</protein>
<dbReference type="EMBL" id="CP084508">
    <property type="protein sequence ID" value="UCQ02000.1"/>
    <property type="molecule type" value="Genomic_DNA"/>
</dbReference>
<evidence type="ECO:0000313" key="2">
    <source>
        <dbReference type="Proteomes" id="UP000245918"/>
    </source>
</evidence>
<proteinExistence type="predicted"/>
<keyword evidence="2" id="KW-1185">Reference proteome</keyword>
<name>A0AC61TMQ4_EDWTA</name>
<reference evidence="1" key="1">
    <citation type="submission" date="2021-09" db="EMBL/GenBank/DDBJ databases">
        <title>Comparative genomics of Edwardsiella genus reveals species-based diversity.</title>
        <authorList>
            <person name="Tekedar H.C."/>
            <person name="Kumru S."/>
            <person name="Waldbieser G.C."/>
            <person name="Reichley S.R."/>
            <person name="Lawrence M.L."/>
            <person name="Griffin M.J."/>
        </authorList>
    </citation>
    <scope>NUCLEOTIDE SEQUENCE</scope>
    <source>
        <strain evidence="1">ATCC 15947</strain>
    </source>
</reference>
<dbReference type="Proteomes" id="UP000245918">
    <property type="component" value="Plasmid pET-ATCC-159-1"/>
</dbReference>
<accession>A0AC61TMQ4</accession>
<keyword evidence="1" id="KW-0614">Plasmid</keyword>
<evidence type="ECO:0000313" key="1">
    <source>
        <dbReference type="EMBL" id="UCQ02000.1"/>
    </source>
</evidence>
<organism evidence="1 2">
    <name type="scientific">Edwardsiella tarda ATCC 15947 = NBRC 105688</name>
    <dbReference type="NCBI Taxonomy" id="667121"/>
    <lineage>
        <taxon>Bacteria</taxon>
        <taxon>Pseudomonadati</taxon>
        <taxon>Pseudomonadota</taxon>
        <taxon>Gammaproteobacteria</taxon>
        <taxon>Enterobacterales</taxon>
        <taxon>Hafniaceae</taxon>
        <taxon>Edwardsiella</taxon>
    </lineage>
</organism>
<sequence>MAIQKKPQSIVTTTDSAVEKFINAAPDGQSKKGVIKGKKQQITITMEPSLIEQIDAAAAENGQSRAAFINMSCINALENGVQIGGRKKYQN</sequence>